<dbReference type="Proteomes" id="UP001146351">
    <property type="component" value="Unassembled WGS sequence"/>
</dbReference>
<dbReference type="Pfam" id="PF07690">
    <property type="entry name" value="MFS_1"/>
    <property type="match status" value="1"/>
</dbReference>
<dbReference type="InterPro" id="IPR005829">
    <property type="entry name" value="Sugar_transporter_CS"/>
</dbReference>
<dbReference type="Gene3D" id="1.20.1250.20">
    <property type="entry name" value="MFS general substrate transporter like domains"/>
    <property type="match status" value="1"/>
</dbReference>
<dbReference type="InterPro" id="IPR011701">
    <property type="entry name" value="MFS"/>
</dbReference>
<feature type="transmembrane region" description="Helical" evidence="6">
    <location>
        <begin position="156"/>
        <end position="176"/>
    </location>
</feature>
<feature type="transmembrane region" description="Helical" evidence="6">
    <location>
        <begin position="496"/>
        <end position="517"/>
    </location>
</feature>
<accession>A0A9W9IL46</accession>
<protein>
    <submittedName>
        <fullName evidence="8">MFS multidrug transporter</fullName>
    </submittedName>
</protein>
<evidence type="ECO:0000259" key="7">
    <source>
        <dbReference type="PROSITE" id="PS50850"/>
    </source>
</evidence>
<feature type="transmembrane region" description="Helical" evidence="6">
    <location>
        <begin position="361"/>
        <end position="382"/>
    </location>
</feature>
<sequence>MIPGELPSHVASDGRNLSSTVIHANDYTFHGMRHTEKNDPTLDLEGNPSSIDTGTPQNPEDGKNAKLVAWDSPNDPGNPQNWPMRRKWLATVLVSCFTFISPVSSSMIAPTVSNIAVDFGITDEIVSELTLSTFVLAYAVGPLVLAPLSEIYGRKIVLQMTNLFYITFNVACGVSRSTGQLIAFRFLSGLGGSAPLAIGGAVLGDCFQPEQRGKALAIYGLAPLLGPAVGPIAGGFIAENTTWRWVFYSTSIAAGFIQILGLFFLPETHAPTLLKHRARQLRRVTEDLAYQSHAEGPSKSTGEVLCTSFYRPFRMLATQPIVQILALYMAYVYGTMYLTLATFPTLWTSPEYYGQSQGIAGLNYISMGLGFLLGSQICAPLIDRIYCRLKHRNGGVGRPEFRVPLLAVAAFCMPVGLFIYGWTAQTRCHWIAPNIGICIFSIGCIVAFQSIQAYIVDSYTRYAASALAAAACLRSLAGFSFPLFAPYMFKALAYGWGNSVLALASIGIGLPAPILLWRFGEQARRASPFASG</sequence>
<dbReference type="GO" id="GO:0022857">
    <property type="term" value="F:transmembrane transporter activity"/>
    <property type="evidence" value="ECO:0007669"/>
    <property type="project" value="InterPro"/>
</dbReference>
<reference evidence="8" key="2">
    <citation type="journal article" date="2023" name="IMA Fungus">
        <title>Comparative genomic study of the Penicillium genus elucidates a diverse pangenome and 15 lateral gene transfer events.</title>
        <authorList>
            <person name="Petersen C."/>
            <person name="Sorensen T."/>
            <person name="Nielsen M.R."/>
            <person name="Sondergaard T.E."/>
            <person name="Sorensen J.L."/>
            <person name="Fitzpatrick D.A."/>
            <person name="Frisvad J.C."/>
            <person name="Nielsen K.L."/>
        </authorList>
    </citation>
    <scope>NUCLEOTIDE SEQUENCE</scope>
    <source>
        <strain evidence="8">IBT 21917</strain>
    </source>
</reference>
<evidence type="ECO:0000256" key="3">
    <source>
        <dbReference type="ARBA" id="ARBA00022989"/>
    </source>
</evidence>
<keyword evidence="2 6" id="KW-0812">Transmembrane</keyword>
<dbReference type="CDD" id="cd17323">
    <property type="entry name" value="MFS_Tpo1_MDR_like"/>
    <property type="match status" value="1"/>
</dbReference>
<dbReference type="FunFam" id="1.20.1250.20:FF:000011">
    <property type="entry name" value="MFS multidrug transporter, putative"/>
    <property type="match status" value="1"/>
</dbReference>
<feature type="transmembrane region" description="Helical" evidence="6">
    <location>
        <begin position="321"/>
        <end position="341"/>
    </location>
</feature>
<feature type="transmembrane region" description="Helical" evidence="6">
    <location>
        <begin position="463"/>
        <end position="484"/>
    </location>
</feature>
<evidence type="ECO:0000313" key="8">
    <source>
        <dbReference type="EMBL" id="KAJ5180123.1"/>
    </source>
</evidence>
<evidence type="ECO:0000256" key="6">
    <source>
        <dbReference type="SAM" id="Phobius"/>
    </source>
</evidence>
<comment type="caution">
    <text evidence="8">The sequence shown here is derived from an EMBL/GenBank/DDBJ whole genome shotgun (WGS) entry which is preliminary data.</text>
</comment>
<dbReference type="GO" id="GO:0140115">
    <property type="term" value="P:export across plasma membrane"/>
    <property type="evidence" value="ECO:0007669"/>
    <property type="project" value="UniProtKB-ARBA"/>
</dbReference>
<feature type="transmembrane region" description="Helical" evidence="6">
    <location>
        <begin position="88"/>
        <end position="109"/>
    </location>
</feature>
<dbReference type="GO" id="GO:0016020">
    <property type="term" value="C:membrane"/>
    <property type="evidence" value="ECO:0007669"/>
    <property type="project" value="UniProtKB-SubCell"/>
</dbReference>
<evidence type="ECO:0000256" key="1">
    <source>
        <dbReference type="ARBA" id="ARBA00004141"/>
    </source>
</evidence>
<feature type="domain" description="Major facilitator superfamily (MFS) profile" evidence="7">
    <location>
        <begin position="90"/>
        <end position="524"/>
    </location>
</feature>
<dbReference type="AlphaFoldDB" id="A0A9W9IL46"/>
<evidence type="ECO:0000256" key="5">
    <source>
        <dbReference type="SAM" id="MobiDB-lite"/>
    </source>
</evidence>
<evidence type="ECO:0000256" key="4">
    <source>
        <dbReference type="ARBA" id="ARBA00023136"/>
    </source>
</evidence>
<keyword evidence="9" id="KW-1185">Reference proteome</keyword>
<dbReference type="PANTHER" id="PTHR23502">
    <property type="entry name" value="MAJOR FACILITATOR SUPERFAMILY"/>
    <property type="match status" value="1"/>
</dbReference>
<evidence type="ECO:0000256" key="2">
    <source>
        <dbReference type="ARBA" id="ARBA00022692"/>
    </source>
</evidence>
<reference evidence="8" key="1">
    <citation type="submission" date="2022-11" db="EMBL/GenBank/DDBJ databases">
        <authorList>
            <person name="Petersen C."/>
        </authorList>
    </citation>
    <scope>NUCLEOTIDE SEQUENCE</scope>
    <source>
        <strain evidence="8">IBT 21917</strain>
    </source>
</reference>
<evidence type="ECO:0000313" key="9">
    <source>
        <dbReference type="Proteomes" id="UP001146351"/>
    </source>
</evidence>
<feature type="transmembrane region" description="Helical" evidence="6">
    <location>
        <begin position="403"/>
        <end position="424"/>
    </location>
</feature>
<proteinExistence type="predicted"/>
<comment type="subcellular location">
    <subcellularLocation>
        <location evidence="1">Membrane</location>
        <topology evidence="1">Multi-pass membrane protein</topology>
    </subcellularLocation>
</comment>
<organism evidence="8 9">
    <name type="scientific">Penicillium capsulatum</name>
    <dbReference type="NCBI Taxonomy" id="69766"/>
    <lineage>
        <taxon>Eukaryota</taxon>
        <taxon>Fungi</taxon>
        <taxon>Dikarya</taxon>
        <taxon>Ascomycota</taxon>
        <taxon>Pezizomycotina</taxon>
        <taxon>Eurotiomycetes</taxon>
        <taxon>Eurotiomycetidae</taxon>
        <taxon>Eurotiales</taxon>
        <taxon>Aspergillaceae</taxon>
        <taxon>Penicillium</taxon>
    </lineage>
</organism>
<dbReference type="PROSITE" id="PS50850">
    <property type="entry name" value="MFS"/>
    <property type="match status" value="1"/>
</dbReference>
<gene>
    <name evidence="8" type="ORF">N7492_003333</name>
</gene>
<feature type="region of interest" description="Disordered" evidence="5">
    <location>
        <begin position="32"/>
        <end position="81"/>
    </location>
</feature>
<dbReference type="OrthoDB" id="6770063at2759"/>
<feature type="transmembrane region" description="Helical" evidence="6">
    <location>
        <begin position="182"/>
        <end position="204"/>
    </location>
</feature>
<dbReference type="EMBL" id="JAPQKO010000002">
    <property type="protein sequence ID" value="KAJ5180123.1"/>
    <property type="molecule type" value="Genomic_DNA"/>
</dbReference>
<dbReference type="GO" id="GO:0042908">
    <property type="term" value="P:xenobiotic transport"/>
    <property type="evidence" value="ECO:0007669"/>
    <property type="project" value="UniProtKB-ARBA"/>
</dbReference>
<feature type="compositionally biased region" description="Polar residues" evidence="5">
    <location>
        <begin position="47"/>
        <end position="58"/>
    </location>
</feature>
<feature type="transmembrane region" description="Helical" evidence="6">
    <location>
        <begin position="129"/>
        <end position="149"/>
    </location>
</feature>
<dbReference type="InterPro" id="IPR036259">
    <property type="entry name" value="MFS_trans_sf"/>
</dbReference>
<keyword evidence="4 6" id="KW-0472">Membrane</keyword>
<dbReference type="SUPFAM" id="SSF103473">
    <property type="entry name" value="MFS general substrate transporter"/>
    <property type="match status" value="1"/>
</dbReference>
<dbReference type="PROSITE" id="PS00216">
    <property type="entry name" value="SUGAR_TRANSPORT_1"/>
    <property type="match status" value="1"/>
</dbReference>
<keyword evidence="3 6" id="KW-1133">Transmembrane helix</keyword>
<feature type="transmembrane region" description="Helical" evidence="6">
    <location>
        <begin position="243"/>
        <end position="265"/>
    </location>
</feature>
<feature type="transmembrane region" description="Helical" evidence="6">
    <location>
        <begin position="430"/>
        <end position="451"/>
    </location>
</feature>
<dbReference type="PANTHER" id="PTHR23502:SF60">
    <property type="entry name" value="MAJOR FACILITATOR SUPERFAMILY (MFS) PROFILE DOMAIN-CONTAINING PROTEIN-RELATED"/>
    <property type="match status" value="1"/>
</dbReference>
<feature type="transmembrane region" description="Helical" evidence="6">
    <location>
        <begin position="216"/>
        <end position="237"/>
    </location>
</feature>
<dbReference type="InterPro" id="IPR020846">
    <property type="entry name" value="MFS_dom"/>
</dbReference>
<name>A0A9W9IL46_9EURO</name>